<dbReference type="InParanoid" id="A7SBF4"/>
<keyword evidence="1" id="KW-0812">Transmembrane</keyword>
<gene>
    <name evidence="3" type="ORF">NEMVEDRAFT_v1g244124</name>
</gene>
<dbReference type="InterPro" id="IPR025883">
    <property type="entry name" value="Cadherin-like_domain"/>
</dbReference>
<keyword evidence="1" id="KW-0472">Membrane</keyword>
<dbReference type="Proteomes" id="UP000001593">
    <property type="component" value="Unassembled WGS sequence"/>
</dbReference>
<proteinExistence type="predicted"/>
<dbReference type="PhylomeDB" id="A7SBF4"/>
<dbReference type="Gene3D" id="3.30.470.20">
    <property type="entry name" value="ATP-grasp fold, B domain"/>
    <property type="match status" value="1"/>
</dbReference>
<evidence type="ECO:0000313" key="3">
    <source>
        <dbReference type="EMBL" id="EDO38996.1"/>
    </source>
</evidence>
<reference evidence="3 4" key="1">
    <citation type="journal article" date="2007" name="Science">
        <title>Sea anemone genome reveals ancestral eumetazoan gene repertoire and genomic organization.</title>
        <authorList>
            <person name="Putnam N.H."/>
            <person name="Srivastava M."/>
            <person name="Hellsten U."/>
            <person name="Dirks B."/>
            <person name="Chapman J."/>
            <person name="Salamov A."/>
            <person name="Terry A."/>
            <person name="Shapiro H."/>
            <person name="Lindquist E."/>
            <person name="Kapitonov V.V."/>
            <person name="Jurka J."/>
            <person name="Genikhovich G."/>
            <person name="Grigoriev I.V."/>
            <person name="Lucas S.M."/>
            <person name="Steele R.E."/>
            <person name="Finnerty J.R."/>
            <person name="Technau U."/>
            <person name="Martindale M.Q."/>
            <person name="Rokhsar D.S."/>
        </authorList>
    </citation>
    <scope>NUCLEOTIDE SEQUENCE [LARGE SCALE GENOMIC DNA]</scope>
    <source>
        <strain evidence="4">CH2 X CH6</strain>
    </source>
</reference>
<protein>
    <recommendedName>
        <fullName evidence="2">Cadherin-like beta-sandwich-like domain-containing protein</fullName>
    </recommendedName>
</protein>
<dbReference type="PANTHER" id="PTHR14776:SF1">
    <property type="entry name" value="CADHERIN-LIKE AND PC-ESTERASE DOMAIN-CONTAINING PROTEIN 1"/>
    <property type="match status" value="1"/>
</dbReference>
<dbReference type="eggNOG" id="ENOG502QQAY">
    <property type="taxonomic scope" value="Eukaryota"/>
</dbReference>
<feature type="domain" description="Cadherin-like beta-sandwich-like" evidence="2">
    <location>
        <begin position="504"/>
        <end position="597"/>
    </location>
</feature>
<dbReference type="PANTHER" id="PTHR14776">
    <property type="entry name" value="CADHERIN-LIKE AND PC-ESTERASE DOMAIN-CONTAINING PROTEIN 1"/>
    <property type="match status" value="1"/>
</dbReference>
<evidence type="ECO:0000313" key="4">
    <source>
        <dbReference type="Proteomes" id="UP000001593"/>
    </source>
</evidence>
<sequence length="883" mass="100482">MRIVPFIRRSFAAAVTMILTLSVYWSYKSTTIRHKRPVAIEHKSSLNNLEGGSYAHRHFGLENIRKNQLPTPEFKKDNKLFKTSTEMSYTTPSTKNLSSTASKKIKIESNPKDAQDFGNVLLKPEEFCFMMLAARHIKVLKHNTKTVPCFVLPSQHDKLLQQMQAGNNTTFLVISTNPKSTNSESLFVDYKHINRYISQSVVVKSIPLDALTKSDLPLVIKLHVLVASVSPLRVYRHRQGQAIISLKEKCSLAQMEEHLERWHYKDEQIASMWERIDWLIVTTLMLTEASMLTSSSDKIIEPNIYLPLDFHFILNGTLDPAVLEVKSSSNISQIVRRDTSSIMSAISTLLPSNNHKNEGIPCIKPKLCLTKQQQLFSEVSDQEESRSGGFIKLYPTPDGHLYDPLISALQSSVYGNSEQGHHGAPSRGTFQVHHLLTALEHYKHNDTEALNTATHLDGTTGDARKSYLEGDGEEYEPAHTADLQEIATKDPECDDDPGAIPVLTNIHTHPHMELQPAFRHDTEAYQARVPFHVLNVRLWGKTSTCLSEARINSYRGTAQPANYSLGVGWNAFALHLMDTSHAKAWNLMSYKLHIYREKRDEHAPTFSGSLPHVTCTLTQDCDLRVFPDQPCGLEDAKMKWREFTKQRAELAACTSGHTPENGRCLVVHTSCLSVVRVLLHEDGRCLVEDGRCLVVHTSCLSNVRVLLQERKMDVALWYIHHVSLLSVSCYMKMDFALWKMDFALWYIHHVSLLSVSCYRKMDFALWNCFVLTSSEYRLDFFTWCGAKFYIRKMASAFGKSSRGSEVVLSKPIRPIREEIEFWRFLDNWKRCIPWRQEKQVGLRISTDASSFRWAAETEIGDLTSKLIERSLSTLGIHGMDPDL</sequence>
<organism evidence="3 4">
    <name type="scientific">Nematostella vectensis</name>
    <name type="common">Starlet sea anemone</name>
    <dbReference type="NCBI Taxonomy" id="45351"/>
    <lineage>
        <taxon>Eukaryota</taxon>
        <taxon>Metazoa</taxon>
        <taxon>Cnidaria</taxon>
        <taxon>Anthozoa</taxon>
        <taxon>Hexacorallia</taxon>
        <taxon>Actiniaria</taxon>
        <taxon>Edwardsiidae</taxon>
        <taxon>Nematostella</taxon>
    </lineage>
</organism>
<dbReference type="EMBL" id="DS469615">
    <property type="protein sequence ID" value="EDO38996.1"/>
    <property type="molecule type" value="Genomic_DNA"/>
</dbReference>
<dbReference type="AlphaFoldDB" id="A7SBF4"/>
<evidence type="ECO:0000256" key="1">
    <source>
        <dbReference type="SAM" id="Phobius"/>
    </source>
</evidence>
<accession>A7SBF4</accession>
<dbReference type="Pfam" id="PF12733">
    <property type="entry name" value="Cadherin-like"/>
    <property type="match status" value="1"/>
</dbReference>
<keyword evidence="4" id="KW-1185">Reference proteome</keyword>
<evidence type="ECO:0000259" key="2">
    <source>
        <dbReference type="Pfam" id="PF12733"/>
    </source>
</evidence>
<keyword evidence="1" id="KW-1133">Transmembrane helix</keyword>
<feature type="transmembrane region" description="Helical" evidence="1">
    <location>
        <begin position="7"/>
        <end position="27"/>
    </location>
</feature>
<name>A7SBF4_NEMVE</name>
<dbReference type="HOGENOM" id="CLU_326351_0_0_1"/>